<evidence type="ECO:0000313" key="2">
    <source>
        <dbReference type="EMBL" id="KAG7418183.1"/>
    </source>
</evidence>
<keyword evidence="1" id="KW-0732">Signal</keyword>
<gene>
    <name evidence="2" type="ORF">Forpe1208_v004952</name>
</gene>
<evidence type="ECO:0000313" key="3">
    <source>
        <dbReference type="Proteomes" id="UP000694050"/>
    </source>
</evidence>
<sequence length="140" mass="15250">MTTRDWSTALALILHFTLLELSPSQTNTEHRDMPRIMEEELVAHLPILSSSSKTPPSVWSHALPPPPLSSAARVLVGTASSGLQAGLRELQTTDTRDSSLAKYLMEFTARYSMSGLVTAASFGACRLHRDPTEMGNASRL</sequence>
<proteinExistence type="predicted"/>
<accession>A0A8J5PE27</accession>
<reference evidence="2" key="1">
    <citation type="submission" date="2021-04" db="EMBL/GenBank/DDBJ databases">
        <title>First draft genome resource for Brassicaceae pathogens Fusarium oxysporum f. sp. raphani and Fusarium oxysporum f. sp. rapae.</title>
        <authorList>
            <person name="Asai S."/>
        </authorList>
    </citation>
    <scope>NUCLEOTIDE SEQUENCE</scope>
    <source>
        <strain evidence="2">Tf1208</strain>
    </source>
</reference>
<feature type="chain" id="PRO_5035296152" evidence="1">
    <location>
        <begin position="25"/>
        <end position="140"/>
    </location>
</feature>
<dbReference type="AlphaFoldDB" id="A0A8J5PE27"/>
<dbReference type="Proteomes" id="UP000694050">
    <property type="component" value="Unassembled WGS sequence"/>
</dbReference>
<dbReference type="EMBL" id="JAELUQ010000003">
    <property type="protein sequence ID" value="KAG7418183.1"/>
    <property type="molecule type" value="Genomic_DNA"/>
</dbReference>
<evidence type="ECO:0000256" key="1">
    <source>
        <dbReference type="SAM" id="SignalP"/>
    </source>
</evidence>
<protein>
    <submittedName>
        <fullName evidence="2">Uncharacterized protein</fullName>
    </submittedName>
</protein>
<comment type="caution">
    <text evidence="2">The sequence shown here is derived from an EMBL/GenBank/DDBJ whole genome shotgun (WGS) entry which is preliminary data.</text>
</comment>
<feature type="signal peptide" evidence="1">
    <location>
        <begin position="1"/>
        <end position="24"/>
    </location>
</feature>
<name>A0A8J5PE27_FUSOX</name>
<organism evidence="2 3">
    <name type="scientific">Fusarium oxysporum f. sp. rapae</name>
    <dbReference type="NCBI Taxonomy" id="485398"/>
    <lineage>
        <taxon>Eukaryota</taxon>
        <taxon>Fungi</taxon>
        <taxon>Dikarya</taxon>
        <taxon>Ascomycota</taxon>
        <taxon>Pezizomycotina</taxon>
        <taxon>Sordariomycetes</taxon>
        <taxon>Hypocreomycetidae</taxon>
        <taxon>Hypocreales</taxon>
        <taxon>Nectriaceae</taxon>
        <taxon>Fusarium</taxon>
        <taxon>Fusarium oxysporum species complex</taxon>
    </lineage>
</organism>